<keyword evidence="1" id="KW-0812">Transmembrane</keyword>
<sequence>MEYFLGSAITMIAMFITTRLILPRKLNAKVNNFRYSQSHIHTLIMPLIPDIKSYKKKMITQSSKHDERVNIKVVIFDNKAYFVKDGSFYSADMDGNFIDRQTATVVDTIGMDKVQLDKMLFIMDQLRDGKKNDSGDSRNQ</sequence>
<keyword evidence="1" id="KW-0472">Membrane</keyword>
<comment type="caution">
    <text evidence="2">The sequence shown here is derived from an EMBL/GenBank/DDBJ whole genome shotgun (WGS) entry which is preliminary data.</text>
</comment>
<accession>A0A1B7X866</accession>
<feature type="transmembrane region" description="Helical" evidence="1">
    <location>
        <begin position="6"/>
        <end position="22"/>
    </location>
</feature>
<reference evidence="2 3" key="1">
    <citation type="submission" date="2015-09" db="EMBL/GenBank/DDBJ databases">
        <title>Aphanizomenon flos-aquae WA102.</title>
        <authorList>
            <person name="Driscoll C."/>
        </authorList>
    </citation>
    <scope>NUCLEOTIDE SEQUENCE [LARGE SCALE GENOMIC DNA]</scope>
    <source>
        <strain evidence="2">WA102</strain>
    </source>
</reference>
<organism evidence="2 3">
    <name type="scientific">Aphanizomenon flos-aquae WA102</name>
    <dbReference type="NCBI Taxonomy" id="1710896"/>
    <lineage>
        <taxon>Bacteria</taxon>
        <taxon>Bacillati</taxon>
        <taxon>Cyanobacteriota</taxon>
        <taxon>Cyanophyceae</taxon>
        <taxon>Nostocales</taxon>
        <taxon>Aphanizomenonaceae</taxon>
        <taxon>Aphanizomenon</taxon>
    </lineage>
</organism>
<name>A0A1B7X866_APHFL</name>
<protein>
    <submittedName>
        <fullName evidence="2">Uncharacterized protein</fullName>
    </submittedName>
</protein>
<dbReference type="Proteomes" id="UP000092093">
    <property type="component" value="Unassembled WGS sequence"/>
</dbReference>
<dbReference type="AlphaFoldDB" id="A0A1B7X866"/>
<evidence type="ECO:0000313" key="3">
    <source>
        <dbReference type="Proteomes" id="UP000092093"/>
    </source>
</evidence>
<evidence type="ECO:0000313" key="2">
    <source>
        <dbReference type="EMBL" id="OBQ45579.1"/>
    </source>
</evidence>
<proteinExistence type="predicted"/>
<dbReference type="EMBL" id="LJOW01000002">
    <property type="protein sequence ID" value="OBQ45579.1"/>
    <property type="molecule type" value="Genomic_DNA"/>
</dbReference>
<keyword evidence="1" id="KW-1133">Transmembrane helix</keyword>
<evidence type="ECO:0000256" key="1">
    <source>
        <dbReference type="SAM" id="Phobius"/>
    </source>
</evidence>
<gene>
    <name evidence="2" type="ORF">AN484_01005</name>
</gene>